<feature type="transmembrane region" description="Helical" evidence="1">
    <location>
        <begin position="311"/>
        <end position="330"/>
    </location>
</feature>
<feature type="transmembrane region" description="Helical" evidence="1">
    <location>
        <begin position="268"/>
        <end position="291"/>
    </location>
</feature>
<evidence type="ECO:0000313" key="3">
    <source>
        <dbReference type="Proteomes" id="UP000249782"/>
    </source>
</evidence>
<feature type="transmembrane region" description="Helical" evidence="1">
    <location>
        <begin position="36"/>
        <end position="60"/>
    </location>
</feature>
<feature type="transmembrane region" description="Helical" evidence="1">
    <location>
        <begin position="228"/>
        <end position="248"/>
    </location>
</feature>
<gene>
    <name evidence="2" type="ORF">DPC56_07385</name>
</gene>
<proteinExistence type="predicted"/>
<comment type="caution">
    <text evidence="2">The sequence shown here is derived from an EMBL/GenBank/DDBJ whole genome shotgun (WGS) entry which is preliminary data.</text>
</comment>
<evidence type="ECO:0000313" key="2">
    <source>
        <dbReference type="EMBL" id="RAO78569.1"/>
    </source>
</evidence>
<dbReference type="Proteomes" id="UP000249782">
    <property type="component" value="Unassembled WGS sequence"/>
</dbReference>
<protein>
    <recommendedName>
        <fullName evidence="4">Oligosaccharide repeat unit polymerase</fullName>
    </recommendedName>
</protein>
<reference evidence="2 3" key="1">
    <citation type="submission" date="2018-06" db="EMBL/GenBank/DDBJ databases">
        <title>Draft genome sequence of hyperthermophilic methanogen Methanothermobacter tenebrarum sp. MCM-B 1447.</title>
        <authorList>
            <person name="Pore S.D."/>
            <person name="Dagar S."/>
            <person name="Dhakephalkar P.K."/>
        </authorList>
    </citation>
    <scope>NUCLEOTIDE SEQUENCE [LARGE SCALE GENOMIC DNA]</scope>
    <source>
        <strain evidence="2 3">MCM B 1447</strain>
    </source>
</reference>
<name>A0A328P933_9EURY</name>
<keyword evidence="1" id="KW-1133">Transmembrane helix</keyword>
<dbReference type="EMBL" id="QLOE01000011">
    <property type="protein sequence ID" value="RAO78569.1"/>
    <property type="molecule type" value="Genomic_DNA"/>
</dbReference>
<feature type="transmembrane region" description="Helical" evidence="1">
    <location>
        <begin position="72"/>
        <end position="90"/>
    </location>
</feature>
<accession>A0A328P933</accession>
<dbReference type="RefSeq" id="WP_112094435.1">
    <property type="nucleotide sequence ID" value="NZ_QLOE01000011.1"/>
</dbReference>
<feature type="transmembrane region" description="Helical" evidence="1">
    <location>
        <begin position="153"/>
        <end position="173"/>
    </location>
</feature>
<dbReference type="AlphaFoldDB" id="A0A328P933"/>
<dbReference type="OrthoDB" id="80662at2157"/>
<keyword evidence="3" id="KW-1185">Reference proteome</keyword>
<keyword evidence="1" id="KW-0472">Membrane</keyword>
<organism evidence="2 3">
    <name type="scientific">Methanothermobacter tenebrarum</name>
    <dbReference type="NCBI Taxonomy" id="680118"/>
    <lineage>
        <taxon>Archaea</taxon>
        <taxon>Methanobacteriati</taxon>
        <taxon>Methanobacteriota</taxon>
        <taxon>Methanomada group</taxon>
        <taxon>Methanobacteria</taxon>
        <taxon>Methanobacteriales</taxon>
        <taxon>Methanobacteriaceae</taxon>
        <taxon>Methanothermobacter</taxon>
    </lineage>
</organism>
<evidence type="ECO:0008006" key="4">
    <source>
        <dbReference type="Google" id="ProtNLM"/>
    </source>
</evidence>
<evidence type="ECO:0000256" key="1">
    <source>
        <dbReference type="SAM" id="Phobius"/>
    </source>
</evidence>
<sequence length="359" mass="40264">MQLIPQNHLQLIIEVAIILYAGMIFLFNLAPISLGFVLFLCLLLGVIFNVIFGIDIISLFTSFGQQEYTHPFGSLALMTMITALAAINMMEDAGVDVRGLRGFLYLLIGGITIFGGLMHRSFLLLWLLGLFMGLIIISKSFRRESVLTFKRVILFILIVIIAFGSLELVSRIFQMTILSPYLRITRIEENAIPSIKMVLKNTYLIGHNPSSSYWGDASQGFADGYISLPLSLILFFGFPLPIFYGILVSKKDIIDYMLPGIFGWAYDFGYLTLFFFLVWCLGIIILGFKLLQIYRSKREEGLKSYLGREAILIGSLTAFISQAIIGLFIVNRSINGTALLTFIFLSSLIVAHVVKIKEV</sequence>
<feature type="transmembrane region" description="Helical" evidence="1">
    <location>
        <begin position="102"/>
        <end position="118"/>
    </location>
</feature>
<keyword evidence="1" id="KW-0812">Transmembrane</keyword>
<feature type="transmembrane region" description="Helical" evidence="1">
    <location>
        <begin position="12"/>
        <end position="30"/>
    </location>
</feature>
<feature type="transmembrane region" description="Helical" evidence="1">
    <location>
        <begin position="336"/>
        <end position="354"/>
    </location>
</feature>